<organism evidence="5 6">
    <name type="scientific">Lachnellula cervina</name>
    <dbReference type="NCBI Taxonomy" id="1316786"/>
    <lineage>
        <taxon>Eukaryota</taxon>
        <taxon>Fungi</taxon>
        <taxon>Dikarya</taxon>
        <taxon>Ascomycota</taxon>
        <taxon>Pezizomycotina</taxon>
        <taxon>Leotiomycetes</taxon>
        <taxon>Helotiales</taxon>
        <taxon>Lachnaceae</taxon>
        <taxon>Lachnellula</taxon>
    </lineage>
</organism>
<dbReference type="PANTHER" id="PTHR48081">
    <property type="entry name" value="AB HYDROLASE SUPERFAMILY PROTEIN C4A8.06C"/>
    <property type="match status" value="1"/>
</dbReference>
<evidence type="ECO:0008006" key="7">
    <source>
        <dbReference type="Google" id="ProtNLM"/>
    </source>
</evidence>
<comment type="caution">
    <text evidence="5">The sequence shown here is derived from an EMBL/GenBank/DDBJ whole genome shotgun (WGS) entry which is preliminary data.</text>
</comment>
<protein>
    <recommendedName>
        <fullName evidence="7">Alpha/beta hydrolase fold-3 domain-containing protein</fullName>
    </recommendedName>
</protein>
<name>A0A7D8YUC0_9HELO</name>
<dbReference type="EMBL" id="QGMG01000245">
    <property type="protein sequence ID" value="TVY55401.1"/>
    <property type="molecule type" value="Genomic_DNA"/>
</dbReference>
<dbReference type="InterPro" id="IPR019436">
    <property type="entry name" value="Say1-like"/>
</dbReference>
<keyword evidence="4" id="KW-0472">Membrane</keyword>
<dbReference type="InterPro" id="IPR050300">
    <property type="entry name" value="GDXG_lipolytic_enzyme"/>
</dbReference>
<dbReference type="Proteomes" id="UP000481288">
    <property type="component" value="Unassembled WGS sequence"/>
</dbReference>
<dbReference type="Gene3D" id="3.40.50.1820">
    <property type="entry name" value="alpha/beta hydrolase"/>
    <property type="match status" value="1"/>
</dbReference>
<feature type="transmembrane region" description="Helical" evidence="4">
    <location>
        <begin position="12"/>
        <end position="36"/>
    </location>
</feature>
<dbReference type="PROSITE" id="PS01174">
    <property type="entry name" value="LIPASE_GDXG_SER"/>
    <property type="match status" value="1"/>
</dbReference>
<reference evidence="5 6" key="1">
    <citation type="submission" date="2018-05" db="EMBL/GenBank/DDBJ databases">
        <title>Whole genome sequencing for identification of molecular markers to develop diagnostic detection tools for the regulated plant pathogen Lachnellula willkommii.</title>
        <authorList>
            <person name="Giroux E."/>
            <person name="Bilodeau G."/>
        </authorList>
    </citation>
    <scope>NUCLEOTIDE SEQUENCE [LARGE SCALE GENOMIC DNA]</scope>
    <source>
        <strain evidence="5 6">CBS 625.97</strain>
    </source>
</reference>
<dbReference type="Pfam" id="PF10340">
    <property type="entry name" value="Say1_Mug180"/>
    <property type="match status" value="1"/>
</dbReference>
<keyword evidence="4" id="KW-0812">Transmembrane</keyword>
<evidence type="ECO:0000313" key="6">
    <source>
        <dbReference type="Proteomes" id="UP000481288"/>
    </source>
</evidence>
<feature type="active site" evidence="3">
    <location>
        <position position="233"/>
    </location>
</feature>
<comment type="similarity">
    <text evidence="1">Belongs to the 'GDXG' lipolytic enzyme family.</text>
</comment>
<evidence type="ECO:0000256" key="2">
    <source>
        <dbReference type="ARBA" id="ARBA00022801"/>
    </source>
</evidence>
<proteinExistence type="inferred from homology"/>
<dbReference type="OrthoDB" id="408631at2759"/>
<evidence type="ECO:0000256" key="3">
    <source>
        <dbReference type="PROSITE-ProRule" id="PRU10038"/>
    </source>
</evidence>
<dbReference type="InterPro" id="IPR033140">
    <property type="entry name" value="Lipase_GDXG_put_SER_AS"/>
</dbReference>
<keyword evidence="4" id="KW-1133">Transmembrane helix</keyword>
<evidence type="ECO:0000256" key="4">
    <source>
        <dbReference type="SAM" id="Phobius"/>
    </source>
</evidence>
<evidence type="ECO:0000256" key="1">
    <source>
        <dbReference type="ARBA" id="ARBA00010515"/>
    </source>
</evidence>
<dbReference type="GO" id="GO:0016787">
    <property type="term" value="F:hydrolase activity"/>
    <property type="evidence" value="ECO:0007669"/>
    <property type="project" value="UniProtKB-KW"/>
</dbReference>
<dbReference type="PANTHER" id="PTHR48081:SF2">
    <property type="entry name" value="ALPHA_BETA-HYDROLASE"/>
    <property type="match status" value="1"/>
</dbReference>
<dbReference type="SUPFAM" id="SSF53474">
    <property type="entry name" value="alpha/beta-Hydrolases"/>
    <property type="match status" value="1"/>
</dbReference>
<evidence type="ECO:0000313" key="5">
    <source>
        <dbReference type="EMBL" id="TVY55401.1"/>
    </source>
</evidence>
<keyword evidence="6" id="KW-1185">Reference proteome</keyword>
<sequence>MILGQVSWLDCFVFLVFLAPQLILRVGFLPTLFCGLRALPFLLIKLPLSFIYERFFLARHHQTPFVQKASWFEDIVIRCVRYAFANIPASIGRVFFSKPVALPFLRFRMLRHGYIRSPLHWHEVKEQNFIGLWIIANPTIKPDLIIYYLHGKPPPRGGFSMGSSYFYLEFLITLLSLISSTSTFTNPAILALEYTLVPDAAYPVQLQEAIAGYAYALRVMRGQASRVCVAGDSAGGTIVLSMLLRLAEIAKNGDADGDSDFNARGEISGRGGQDLRPGMAVLISPGLHSTRRPPLRAPILGAAL</sequence>
<keyword evidence="2" id="KW-0378">Hydrolase</keyword>
<gene>
    <name evidence="5" type="ORF">LCER1_G006384</name>
</gene>
<dbReference type="AlphaFoldDB" id="A0A7D8YUC0"/>
<dbReference type="InterPro" id="IPR029058">
    <property type="entry name" value="AB_hydrolase_fold"/>
</dbReference>
<accession>A0A7D8YUC0</accession>